<dbReference type="RefSeq" id="WP_093388386.1">
    <property type="nucleotide sequence ID" value="NZ_FOTW01000013.1"/>
</dbReference>
<keyword evidence="2" id="KW-1185">Reference proteome</keyword>
<gene>
    <name evidence="1" type="ORF">SAMN02982985_02883</name>
</gene>
<reference evidence="1 2" key="1">
    <citation type="submission" date="2016-10" db="EMBL/GenBank/DDBJ databases">
        <authorList>
            <person name="de Groot N.N."/>
        </authorList>
    </citation>
    <scope>NUCLEOTIDE SEQUENCE [LARGE SCALE GENOMIC DNA]</scope>
    <source>
        <strain evidence="1 2">ATCC 43154</strain>
    </source>
</reference>
<dbReference type="PIRSF" id="PIRSF020481">
    <property type="entry name" value="BAP"/>
    <property type="match status" value="1"/>
</dbReference>
<accession>A0A1I4NDG7</accession>
<dbReference type="EMBL" id="FOTW01000013">
    <property type="protein sequence ID" value="SFM13612.1"/>
    <property type="molecule type" value="Genomic_DNA"/>
</dbReference>
<dbReference type="InterPro" id="IPR014507">
    <property type="entry name" value="Baseplate_assembly_J_pred"/>
</dbReference>
<evidence type="ECO:0000313" key="1">
    <source>
        <dbReference type="EMBL" id="SFM13612.1"/>
    </source>
</evidence>
<dbReference type="OrthoDB" id="9793802at2"/>
<organism evidence="1 2">
    <name type="scientific">Rugamonas rubra</name>
    <dbReference type="NCBI Taxonomy" id="758825"/>
    <lineage>
        <taxon>Bacteria</taxon>
        <taxon>Pseudomonadati</taxon>
        <taxon>Pseudomonadota</taxon>
        <taxon>Betaproteobacteria</taxon>
        <taxon>Burkholderiales</taxon>
        <taxon>Oxalobacteraceae</taxon>
        <taxon>Telluria group</taxon>
        <taxon>Rugamonas</taxon>
    </lineage>
</organism>
<evidence type="ECO:0000313" key="2">
    <source>
        <dbReference type="Proteomes" id="UP000199470"/>
    </source>
</evidence>
<sequence>MSTIDLSQLAPPDMVEPLDFEQIYQDMLAAFRGQMGDGWNAALESDPVVKLLQLAAYRELQIRARINDAARASLLAFAEGADLDHAAAFYNVRRLAEESDERLRLRTQLRTAALAGNGTPEQYRLAALSASPLVHDAGMMAAPPGSVALALWPQDGADGAAVLAAVQAAFAADDAKPLGIPLSIALAQARPLDVAATVYREASAPLDLAAQLQAALPAQIADYARLGRDVSGSWLAGRLHVAGVSRIELHGAGITVAPHEYAVAGSIRIDDGGVAW</sequence>
<protein>
    <submittedName>
        <fullName evidence="1">Phage-related baseplate assembly protein</fullName>
    </submittedName>
</protein>
<dbReference type="STRING" id="758825.SAMN02982985_02883"/>
<proteinExistence type="predicted"/>
<dbReference type="Proteomes" id="UP000199470">
    <property type="component" value="Unassembled WGS sequence"/>
</dbReference>
<name>A0A1I4NDG7_9BURK</name>
<dbReference type="AlphaFoldDB" id="A0A1I4NDG7"/>